<sequence>MQESEIYTKARLEHRGTLTVVAPVAEPSRLAM</sequence>
<dbReference type="Proteomes" id="UP000006898">
    <property type="component" value="Chromosome"/>
</dbReference>
<dbReference type="AlphaFoldDB" id="D5MKQ2"/>
<dbReference type="HOGENOM" id="CLU_3388652_0_0_0"/>
<organism evidence="1 2">
    <name type="scientific">Methylomirabilis oxygeniifera</name>
    <dbReference type="NCBI Taxonomy" id="671143"/>
    <lineage>
        <taxon>Bacteria</taxon>
        <taxon>Candidatus Methylomirabilota</taxon>
        <taxon>Candidatus Methylomirabilia</taxon>
        <taxon>Candidatus Methylomirabilales</taxon>
        <taxon>Candidatus Methylomirabilaceae</taxon>
        <taxon>Candidatus Methylomirabilis</taxon>
    </lineage>
</organism>
<reference evidence="1 2" key="1">
    <citation type="journal article" date="2010" name="Nature">
        <title>Nitrite-driven anaerobic methane oxidation by oxygenic bacteria.</title>
        <authorList>
            <person name="Ettwig K.F."/>
            <person name="Butler M.K."/>
            <person name="Le Paslier D."/>
            <person name="Pelletier E."/>
            <person name="Mangenot S."/>
            <person name="Kuypers M.M.M."/>
            <person name="Schreiber F."/>
            <person name="Dutilh B.E."/>
            <person name="Zedelius J."/>
            <person name="de Beer D."/>
            <person name="Gloerich J."/>
            <person name="Wessels H.J.C.T."/>
            <person name="van Allen T."/>
            <person name="Luesken F."/>
            <person name="Wu M."/>
            <person name="van de Pas-Schoonen K.T."/>
            <person name="Op den Camp H.J.M."/>
            <person name="Janssen-Megens E.M."/>
            <person name="Francoijs K-J."/>
            <person name="Stunnenberg H."/>
            <person name="Weissenbach J."/>
            <person name="Jetten M.S.M."/>
            <person name="Strous M."/>
        </authorList>
    </citation>
    <scope>NUCLEOTIDE SEQUENCE [LARGE SCALE GENOMIC DNA]</scope>
</reference>
<name>D5MKQ2_METO1</name>
<dbReference type="EMBL" id="FP565575">
    <property type="protein sequence ID" value="CBE67699.1"/>
    <property type="molecule type" value="Genomic_DNA"/>
</dbReference>
<evidence type="ECO:0000313" key="2">
    <source>
        <dbReference type="Proteomes" id="UP000006898"/>
    </source>
</evidence>
<accession>D5MKQ2</accession>
<gene>
    <name evidence="1" type="ORF">DAMO_0626</name>
</gene>
<evidence type="ECO:0000313" key="1">
    <source>
        <dbReference type="EMBL" id="CBE67699.1"/>
    </source>
</evidence>
<dbReference type="KEGG" id="mox:DAMO_0626"/>
<proteinExistence type="predicted"/>
<protein>
    <submittedName>
        <fullName evidence="1">Uncharacterized protein</fullName>
    </submittedName>
</protein>